<dbReference type="Proteomes" id="UP000800235">
    <property type="component" value="Unassembled WGS sequence"/>
</dbReference>
<organism evidence="2 3">
    <name type="scientific">Tothia fuscella</name>
    <dbReference type="NCBI Taxonomy" id="1048955"/>
    <lineage>
        <taxon>Eukaryota</taxon>
        <taxon>Fungi</taxon>
        <taxon>Dikarya</taxon>
        <taxon>Ascomycota</taxon>
        <taxon>Pezizomycotina</taxon>
        <taxon>Dothideomycetes</taxon>
        <taxon>Pleosporomycetidae</taxon>
        <taxon>Venturiales</taxon>
        <taxon>Cylindrosympodiaceae</taxon>
        <taxon>Tothia</taxon>
    </lineage>
</organism>
<keyword evidence="1" id="KW-0472">Membrane</keyword>
<evidence type="ECO:0000256" key="1">
    <source>
        <dbReference type="SAM" id="Phobius"/>
    </source>
</evidence>
<comment type="caution">
    <text evidence="2">The sequence shown here is derived from an EMBL/GenBank/DDBJ whole genome shotgun (WGS) entry which is preliminary data.</text>
</comment>
<keyword evidence="1" id="KW-0812">Transmembrane</keyword>
<gene>
    <name evidence="2" type="ORF">EJ08DRAFT_715420</name>
</gene>
<dbReference type="AlphaFoldDB" id="A0A9P4NRK9"/>
<feature type="transmembrane region" description="Helical" evidence="1">
    <location>
        <begin position="52"/>
        <end position="70"/>
    </location>
</feature>
<sequence length="178" mass="20083">HSCDSGPSGLSSKDFYTLPNTYNVSTYPKETKHTQSQIIKQQTLPAKMKNQILMFILLTFLLSLTTALPTTTNITLTAREVCPPEGCGGYVDVWEGPNHTGDNKNNRYFDPGECTHPDDPWMPWFGPIRGIKFEGDMKCSISKRACNSDEFDQFPLIVTKSTADFGFDARSYTCWRYS</sequence>
<accession>A0A9P4NRK9</accession>
<reference evidence="2" key="1">
    <citation type="journal article" date="2020" name="Stud. Mycol.">
        <title>101 Dothideomycetes genomes: a test case for predicting lifestyles and emergence of pathogens.</title>
        <authorList>
            <person name="Haridas S."/>
            <person name="Albert R."/>
            <person name="Binder M."/>
            <person name="Bloem J."/>
            <person name="Labutti K."/>
            <person name="Salamov A."/>
            <person name="Andreopoulos B."/>
            <person name="Baker S."/>
            <person name="Barry K."/>
            <person name="Bills G."/>
            <person name="Bluhm B."/>
            <person name="Cannon C."/>
            <person name="Castanera R."/>
            <person name="Culley D."/>
            <person name="Daum C."/>
            <person name="Ezra D."/>
            <person name="Gonzalez J."/>
            <person name="Henrissat B."/>
            <person name="Kuo A."/>
            <person name="Liang C."/>
            <person name="Lipzen A."/>
            <person name="Lutzoni F."/>
            <person name="Magnuson J."/>
            <person name="Mondo S."/>
            <person name="Nolan M."/>
            <person name="Ohm R."/>
            <person name="Pangilinan J."/>
            <person name="Park H.-J."/>
            <person name="Ramirez L."/>
            <person name="Alfaro M."/>
            <person name="Sun H."/>
            <person name="Tritt A."/>
            <person name="Yoshinaga Y."/>
            <person name="Zwiers L.-H."/>
            <person name="Turgeon B."/>
            <person name="Goodwin S."/>
            <person name="Spatafora J."/>
            <person name="Crous P."/>
            <person name="Grigoriev I."/>
        </authorList>
    </citation>
    <scope>NUCLEOTIDE SEQUENCE</scope>
    <source>
        <strain evidence="2">CBS 130266</strain>
    </source>
</reference>
<keyword evidence="1" id="KW-1133">Transmembrane helix</keyword>
<protein>
    <submittedName>
        <fullName evidence="2">Uncharacterized protein</fullName>
    </submittedName>
</protein>
<evidence type="ECO:0000313" key="2">
    <source>
        <dbReference type="EMBL" id="KAF2430411.1"/>
    </source>
</evidence>
<feature type="non-terminal residue" evidence="2">
    <location>
        <position position="1"/>
    </location>
</feature>
<name>A0A9P4NRK9_9PEZI</name>
<keyword evidence="3" id="KW-1185">Reference proteome</keyword>
<proteinExistence type="predicted"/>
<dbReference type="EMBL" id="MU007039">
    <property type="protein sequence ID" value="KAF2430411.1"/>
    <property type="molecule type" value="Genomic_DNA"/>
</dbReference>
<evidence type="ECO:0000313" key="3">
    <source>
        <dbReference type="Proteomes" id="UP000800235"/>
    </source>
</evidence>